<reference evidence="2 3" key="1">
    <citation type="submission" date="2016-10" db="EMBL/GenBank/DDBJ databases">
        <title>Actinomyces aegypiusis sp. nov., isolated from the Aegypius monachus in Qinghai Tibet Plateau China.</title>
        <authorList>
            <person name="Wang Y."/>
        </authorList>
    </citation>
    <scope>NUCLEOTIDE SEQUENCE [LARGE SCALE GENOMIC DNA]</scope>
    <source>
        <strain evidence="2 3">VUL4_3</strain>
    </source>
</reference>
<dbReference type="Gene3D" id="3.40.50.1110">
    <property type="entry name" value="SGNH hydrolase"/>
    <property type="match status" value="1"/>
</dbReference>
<dbReference type="Pfam" id="PF13472">
    <property type="entry name" value="Lipase_GDSL_2"/>
    <property type="match status" value="1"/>
</dbReference>
<name>A0A1D9MK93_9ACTO</name>
<dbReference type="InterPro" id="IPR036514">
    <property type="entry name" value="SGNH_hydro_sf"/>
</dbReference>
<dbReference type="EMBL" id="CP017812">
    <property type="protein sequence ID" value="AOZ72702.1"/>
    <property type="molecule type" value="Genomic_DNA"/>
</dbReference>
<dbReference type="Proteomes" id="UP000176288">
    <property type="component" value="Chromosome"/>
</dbReference>
<dbReference type="AlphaFoldDB" id="A0A1D9MK93"/>
<feature type="domain" description="SGNH hydrolase-type esterase" evidence="1">
    <location>
        <begin position="10"/>
        <end position="178"/>
    </location>
</feature>
<dbReference type="SUPFAM" id="SSF52266">
    <property type="entry name" value="SGNH hydrolase"/>
    <property type="match status" value="1"/>
</dbReference>
<protein>
    <recommendedName>
        <fullName evidence="1">SGNH hydrolase-type esterase domain-containing protein</fullName>
    </recommendedName>
</protein>
<dbReference type="CDD" id="cd00229">
    <property type="entry name" value="SGNH_hydrolase"/>
    <property type="match status" value="1"/>
</dbReference>
<proteinExistence type="predicted"/>
<dbReference type="InterPro" id="IPR013830">
    <property type="entry name" value="SGNH_hydro"/>
</dbReference>
<evidence type="ECO:0000313" key="3">
    <source>
        <dbReference type="Proteomes" id="UP000176288"/>
    </source>
</evidence>
<organism evidence="2 3">
    <name type="scientific">Boudabousia tangfeifanii</name>
    <dbReference type="NCBI Taxonomy" id="1912795"/>
    <lineage>
        <taxon>Bacteria</taxon>
        <taxon>Bacillati</taxon>
        <taxon>Actinomycetota</taxon>
        <taxon>Actinomycetes</taxon>
        <taxon>Actinomycetales</taxon>
        <taxon>Actinomycetaceae</taxon>
        <taxon>Boudabousia</taxon>
    </lineage>
</organism>
<dbReference type="KEGG" id="avu:BK816_04850"/>
<accession>A0A1D9MK93</accession>
<evidence type="ECO:0000259" key="1">
    <source>
        <dbReference type="Pfam" id="PF13472"/>
    </source>
</evidence>
<keyword evidence="3" id="KW-1185">Reference proteome</keyword>
<dbReference type="RefSeq" id="WP_071164168.1">
    <property type="nucleotide sequence ID" value="NZ_CP017812.1"/>
</dbReference>
<sequence length="195" mass="21496">MDIQKPTFAAYGDSIVSGYLRGGAPDTRFSSILANRLKLNEVNFGHDGLGYLALRDEQGYAPEGLDYPAEIMKVEPDFLLVCLGVNDVPLMKTHSAEVADRVSAELGRIGELFASIPVLVTMYYPGNTLGERSRQLVNWIASDCQRNGLNFSDSFVGPFKQQPAYYSNDGIHPSVKGHLELARLIEDEVSNLLQK</sequence>
<gene>
    <name evidence="2" type="ORF">BK816_04850</name>
</gene>
<evidence type="ECO:0000313" key="2">
    <source>
        <dbReference type="EMBL" id="AOZ72702.1"/>
    </source>
</evidence>
<dbReference type="STRING" id="1912795.BK816_04850"/>
<dbReference type="OrthoDB" id="3288625at2"/>